<reference evidence="1" key="1">
    <citation type="submission" date="2023-10" db="EMBL/GenBank/DDBJ databases">
        <authorList>
            <person name="Chen Y."/>
            <person name="Shah S."/>
            <person name="Dougan E. K."/>
            <person name="Thang M."/>
            <person name="Chan C."/>
        </authorList>
    </citation>
    <scope>NUCLEOTIDE SEQUENCE [LARGE SCALE GENOMIC DNA]</scope>
</reference>
<accession>A0ABN9Q1F3</accession>
<keyword evidence="2" id="KW-1185">Reference proteome</keyword>
<evidence type="ECO:0000313" key="2">
    <source>
        <dbReference type="Proteomes" id="UP001189429"/>
    </source>
</evidence>
<proteinExistence type="predicted"/>
<comment type="caution">
    <text evidence="1">The sequence shown here is derived from an EMBL/GenBank/DDBJ whole genome shotgun (WGS) entry which is preliminary data.</text>
</comment>
<protein>
    <submittedName>
        <fullName evidence="1">Uncharacterized protein</fullName>
    </submittedName>
</protein>
<dbReference type="Proteomes" id="UP001189429">
    <property type="component" value="Unassembled WGS sequence"/>
</dbReference>
<gene>
    <name evidence="1" type="ORF">PCOR1329_LOCUS7908</name>
</gene>
<evidence type="ECO:0000313" key="1">
    <source>
        <dbReference type="EMBL" id="CAK0799456.1"/>
    </source>
</evidence>
<name>A0ABN9Q1F3_9DINO</name>
<sequence>MWLKGAGSGPFPCCPSTYAHTSSFGMPCQSHVATLFTLFLDVQAMQLVSDGSAGRDAGTMLRAMGAELSAMEAVAAAMDRSVEASAWPAGWDRAMAADSHRSNGGLEWLQGFSTEGDAECSVQDQCIVGSGSGTCKVMVDPSMVVPLGSTDSGYDCDFGINNTMYRRAARYAAPASDITVVGHSQWAHWNLCWAAASLGSRSTGEEQALLGRRASEEPGVESYCYYVNGICFLWATPCSGGCSQLNALSSYSAFCPTLRYATSEEWSAALPSLNANRNAFYSKCAASRIDPRWNHCDSSNTFVRIEDNSYNELVLVCDVSAAPSPTPSPLGATPVPTPESHPMTAVAAAAASGSAAAVGDPHLQNIHGERFDVMKPGKHVLLHVPRKQRLERVLLRVDAEVRRLGGQCADMYFQELNITGGWVKAKHPNGLHFNAQAKIKARPKWQTFGKIDVKVAHGHTDQGARYLNFYVRHLRRSGLPIGGLLGEDDHSEAETPSESCTHRLALLQIAVPNMASVFPVAETSLA</sequence>
<organism evidence="1 2">
    <name type="scientific">Prorocentrum cordatum</name>
    <dbReference type="NCBI Taxonomy" id="2364126"/>
    <lineage>
        <taxon>Eukaryota</taxon>
        <taxon>Sar</taxon>
        <taxon>Alveolata</taxon>
        <taxon>Dinophyceae</taxon>
        <taxon>Prorocentrales</taxon>
        <taxon>Prorocentraceae</taxon>
        <taxon>Prorocentrum</taxon>
    </lineage>
</organism>
<dbReference type="EMBL" id="CAUYUJ010002156">
    <property type="protein sequence ID" value="CAK0799456.1"/>
    <property type="molecule type" value="Genomic_DNA"/>
</dbReference>